<dbReference type="SUPFAM" id="SSF47370">
    <property type="entry name" value="Bromodomain"/>
    <property type="match status" value="1"/>
</dbReference>
<gene>
    <name evidence="2" type="ORF">TVAG_395660</name>
</gene>
<sequence>MSSKLEEYGWTPALIQMAIEVIDKIIARPLSLYVSDPRNGSLNTLQGIREKLSKKKYSNLPEWKNEVLAVFKAAKTSDNKLQTDISEELTQYFEKKYAVLEELSLFKFRTAITRVVDEMSATIAVNEDL</sequence>
<evidence type="ECO:0000256" key="1">
    <source>
        <dbReference type="ARBA" id="ARBA00023117"/>
    </source>
</evidence>
<proteinExistence type="predicted"/>
<keyword evidence="3" id="KW-1185">Reference proteome</keyword>
<keyword evidence="1" id="KW-0103">Bromodomain</keyword>
<dbReference type="OrthoDB" id="10435121at2759"/>
<evidence type="ECO:0000313" key="3">
    <source>
        <dbReference type="Proteomes" id="UP000001542"/>
    </source>
</evidence>
<evidence type="ECO:0008006" key="4">
    <source>
        <dbReference type="Google" id="ProtNLM"/>
    </source>
</evidence>
<dbReference type="VEuPathDB" id="TrichDB:TVAGG3_0902170"/>
<name>A2FX42_TRIV3</name>
<accession>A2FX42</accession>
<reference evidence="2" key="1">
    <citation type="submission" date="2006-10" db="EMBL/GenBank/DDBJ databases">
        <authorList>
            <person name="Amadeo P."/>
            <person name="Zhao Q."/>
            <person name="Wortman J."/>
            <person name="Fraser-Liggett C."/>
            <person name="Carlton J."/>
        </authorList>
    </citation>
    <scope>NUCLEOTIDE SEQUENCE</scope>
    <source>
        <strain evidence="2">G3</strain>
    </source>
</reference>
<dbReference type="InterPro" id="IPR036427">
    <property type="entry name" value="Bromodomain-like_sf"/>
</dbReference>
<dbReference type="AlphaFoldDB" id="A2FX42"/>
<organism evidence="2 3">
    <name type="scientific">Trichomonas vaginalis (strain ATCC PRA-98 / G3)</name>
    <dbReference type="NCBI Taxonomy" id="412133"/>
    <lineage>
        <taxon>Eukaryota</taxon>
        <taxon>Metamonada</taxon>
        <taxon>Parabasalia</taxon>
        <taxon>Trichomonadida</taxon>
        <taxon>Trichomonadidae</taxon>
        <taxon>Trichomonas</taxon>
    </lineage>
</organism>
<dbReference type="RefSeq" id="XP_001303450.1">
    <property type="nucleotide sequence ID" value="XM_001303449.1"/>
</dbReference>
<reference evidence="2" key="2">
    <citation type="journal article" date="2007" name="Science">
        <title>Draft genome sequence of the sexually transmitted pathogen Trichomonas vaginalis.</title>
        <authorList>
            <person name="Carlton J.M."/>
            <person name="Hirt R.P."/>
            <person name="Silva J.C."/>
            <person name="Delcher A.L."/>
            <person name="Schatz M."/>
            <person name="Zhao Q."/>
            <person name="Wortman J.R."/>
            <person name="Bidwell S.L."/>
            <person name="Alsmark U.C.M."/>
            <person name="Besteiro S."/>
            <person name="Sicheritz-Ponten T."/>
            <person name="Noel C.J."/>
            <person name="Dacks J.B."/>
            <person name="Foster P.G."/>
            <person name="Simillion C."/>
            <person name="Van de Peer Y."/>
            <person name="Miranda-Saavedra D."/>
            <person name="Barton G.J."/>
            <person name="Westrop G.D."/>
            <person name="Mueller S."/>
            <person name="Dessi D."/>
            <person name="Fiori P.L."/>
            <person name="Ren Q."/>
            <person name="Paulsen I."/>
            <person name="Zhang H."/>
            <person name="Bastida-Corcuera F.D."/>
            <person name="Simoes-Barbosa A."/>
            <person name="Brown M.T."/>
            <person name="Hayes R.D."/>
            <person name="Mukherjee M."/>
            <person name="Okumura C.Y."/>
            <person name="Schneider R."/>
            <person name="Smith A.J."/>
            <person name="Vanacova S."/>
            <person name="Villalvazo M."/>
            <person name="Haas B.J."/>
            <person name="Pertea M."/>
            <person name="Feldblyum T.V."/>
            <person name="Utterback T.R."/>
            <person name="Shu C.L."/>
            <person name="Osoegawa K."/>
            <person name="de Jong P.J."/>
            <person name="Hrdy I."/>
            <person name="Horvathova L."/>
            <person name="Zubacova Z."/>
            <person name="Dolezal P."/>
            <person name="Malik S.B."/>
            <person name="Logsdon J.M. Jr."/>
            <person name="Henze K."/>
            <person name="Gupta A."/>
            <person name="Wang C.C."/>
            <person name="Dunne R.L."/>
            <person name="Upcroft J.A."/>
            <person name="Upcroft P."/>
            <person name="White O."/>
            <person name="Salzberg S.L."/>
            <person name="Tang P."/>
            <person name="Chiu C.-H."/>
            <person name="Lee Y.-S."/>
            <person name="Embley T.M."/>
            <person name="Coombs G.H."/>
            <person name="Mottram J.C."/>
            <person name="Tachezy J."/>
            <person name="Fraser-Liggett C.M."/>
            <person name="Johnson P.J."/>
        </authorList>
    </citation>
    <scope>NUCLEOTIDE SEQUENCE [LARGE SCALE GENOMIC DNA]</scope>
    <source>
        <strain evidence="2">G3</strain>
    </source>
</reference>
<dbReference type="VEuPathDB" id="TrichDB:TVAG_395660"/>
<dbReference type="KEGG" id="tva:4748206"/>
<dbReference type="Proteomes" id="UP000001542">
    <property type="component" value="Unassembled WGS sequence"/>
</dbReference>
<dbReference type="SMR" id="A2FX42"/>
<dbReference type="InParanoid" id="A2FX42"/>
<dbReference type="EMBL" id="DS114101">
    <property type="protein sequence ID" value="EAX90520.1"/>
    <property type="molecule type" value="Genomic_DNA"/>
</dbReference>
<evidence type="ECO:0000313" key="2">
    <source>
        <dbReference type="EMBL" id="EAX90520.1"/>
    </source>
</evidence>
<protein>
    <recommendedName>
        <fullName evidence="4">Bromo domain-containing protein</fullName>
    </recommendedName>
</protein>